<keyword evidence="4" id="KW-1185">Reference proteome</keyword>
<organism evidence="3 4">
    <name type="scientific">Candidatus Thiomargarita nelsonii</name>
    <dbReference type="NCBI Taxonomy" id="1003181"/>
    <lineage>
        <taxon>Bacteria</taxon>
        <taxon>Pseudomonadati</taxon>
        <taxon>Pseudomonadota</taxon>
        <taxon>Gammaproteobacteria</taxon>
        <taxon>Thiotrichales</taxon>
        <taxon>Thiotrichaceae</taxon>
        <taxon>Thiomargarita</taxon>
    </lineage>
</organism>
<dbReference type="SUPFAM" id="SSF52768">
    <property type="entry name" value="Arginase/deacetylase"/>
    <property type="match status" value="1"/>
</dbReference>
<evidence type="ECO:0000313" key="3">
    <source>
        <dbReference type="EMBL" id="KHD10731.1"/>
    </source>
</evidence>
<proteinExistence type="inferred from homology"/>
<dbReference type="Gene3D" id="3.40.800.20">
    <property type="entry name" value="Histone deacetylase domain"/>
    <property type="match status" value="1"/>
</dbReference>
<evidence type="ECO:0000313" key="4">
    <source>
        <dbReference type="Proteomes" id="UP000030428"/>
    </source>
</evidence>
<sequence length="312" mass="34586">MSTAYLSHPLCLLHDPGRPEIRDRITAVESRLHKSGLMDFLRSYQAPEATVEQLSRVHKSSLIKWIAIQRSHTKILSKEEQNRAIYTAKAAIVAAGALVYATDLVMSGKHKTAFCNVRPPGHHATSTQDQGFCYFNNVAVGAAHALDAHSLDKVAIVDFDVHHGNGTEEIFENDPRVLFCSTFQHPYYPGCGHETVSSHIVNVPLPSGTTGQQFRDAVMSKWIPAIHDFQPKFIFISAGFDSHKKDSMGGFLLEESDYEWVTSEICTLANLYCEGRVVSTLEGGYNLDSLAASVEAHVRMLMGEEPRIFTPI</sequence>
<dbReference type="InterPro" id="IPR023696">
    <property type="entry name" value="Ureohydrolase_dom_sf"/>
</dbReference>
<evidence type="ECO:0000256" key="1">
    <source>
        <dbReference type="ARBA" id="ARBA00005947"/>
    </source>
</evidence>
<dbReference type="CDD" id="cd11599">
    <property type="entry name" value="HDAC_classII_2"/>
    <property type="match status" value="1"/>
</dbReference>
<dbReference type="PRINTS" id="PR01270">
    <property type="entry name" value="HDASUPER"/>
</dbReference>
<dbReference type="GO" id="GO:0004407">
    <property type="term" value="F:histone deacetylase activity"/>
    <property type="evidence" value="ECO:0007669"/>
    <property type="project" value="TreeGrafter"/>
</dbReference>
<dbReference type="PANTHER" id="PTHR10625">
    <property type="entry name" value="HISTONE DEACETYLASE HDAC1-RELATED"/>
    <property type="match status" value="1"/>
</dbReference>
<evidence type="ECO:0000259" key="2">
    <source>
        <dbReference type="Pfam" id="PF00850"/>
    </source>
</evidence>
<reference evidence="3 4" key="1">
    <citation type="journal article" date="2016" name="Front. Microbiol.">
        <title>Single-Cell (Meta-)Genomics of a Dimorphic Candidatus Thiomargarita nelsonii Reveals Genomic Plasticity.</title>
        <authorList>
            <person name="Flood B.E."/>
            <person name="Fliss P."/>
            <person name="Jones D.S."/>
            <person name="Dick G.J."/>
            <person name="Jain S."/>
            <person name="Kaster A.K."/>
            <person name="Winkel M."/>
            <person name="Mussmann M."/>
            <person name="Bailey J."/>
        </authorList>
    </citation>
    <scope>NUCLEOTIDE SEQUENCE [LARGE SCALE GENOMIC DNA]</scope>
    <source>
        <strain evidence="3">Hydrate Ridge</strain>
    </source>
</reference>
<dbReference type="EMBL" id="JSZA02000094">
    <property type="protein sequence ID" value="KHD10731.1"/>
    <property type="molecule type" value="Genomic_DNA"/>
</dbReference>
<name>A0A0A6RX95_9GAMM</name>
<dbReference type="InterPro" id="IPR023801">
    <property type="entry name" value="His_deacetylse_dom"/>
</dbReference>
<comment type="similarity">
    <text evidence="1">Belongs to the histone deacetylase family.</text>
</comment>
<comment type="caution">
    <text evidence="3">The sequence shown here is derived from an EMBL/GenBank/DDBJ whole genome shotgun (WGS) entry which is preliminary data.</text>
</comment>
<feature type="domain" description="Histone deacetylase" evidence="2">
    <location>
        <begin position="19"/>
        <end position="300"/>
    </location>
</feature>
<dbReference type="PANTHER" id="PTHR10625:SF10">
    <property type="entry name" value="HISTONE DEACETYLASE HDAC1"/>
    <property type="match status" value="1"/>
</dbReference>
<accession>A0A0A6RX95</accession>
<dbReference type="GO" id="GO:0040029">
    <property type="term" value="P:epigenetic regulation of gene expression"/>
    <property type="evidence" value="ECO:0007669"/>
    <property type="project" value="TreeGrafter"/>
</dbReference>
<dbReference type="Pfam" id="PF00850">
    <property type="entry name" value="Hist_deacetyl"/>
    <property type="match status" value="1"/>
</dbReference>
<dbReference type="AlphaFoldDB" id="A0A0A6RX95"/>
<dbReference type="Proteomes" id="UP000030428">
    <property type="component" value="Unassembled WGS sequence"/>
</dbReference>
<dbReference type="InterPro" id="IPR037138">
    <property type="entry name" value="His_deacetylse_dom_sf"/>
</dbReference>
<gene>
    <name evidence="3" type="ORF">PN36_21140</name>
</gene>
<dbReference type="InterPro" id="IPR000286">
    <property type="entry name" value="HDACs"/>
</dbReference>
<protein>
    <submittedName>
        <fullName evidence="3">Deacetylase</fullName>
    </submittedName>
</protein>